<name>A0A5Q6RZL7_9ACTN</name>
<dbReference type="EMBL" id="VDFQ02000002">
    <property type="protein sequence ID" value="KAA1423522.1"/>
    <property type="molecule type" value="Genomic_DNA"/>
</dbReference>
<gene>
    <name evidence="1" type="ORF">FE697_007945</name>
</gene>
<dbReference type="RefSeq" id="WP_149769041.1">
    <property type="nucleotide sequence ID" value="NZ_VDFQ02000002.1"/>
</dbReference>
<evidence type="ECO:0000313" key="2">
    <source>
        <dbReference type="Proteomes" id="UP000307768"/>
    </source>
</evidence>
<reference evidence="1 2" key="1">
    <citation type="submission" date="2019-09" db="EMBL/GenBank/DDBJ databases">
        <title>Mumia zhuanghuii sp. nov. isolated from the intestinal contents of plateau pika (Ochotona curzoniae) in the Qinghai-Tibet plateau of China.</title>
        <authorList>
            <person name="Tian Z."/>
        </authorList>
    </citation>
    <scope>NUCLEOTIDE SEQUENCE [LARGE SCALE GENOMIC DNA]</scope>
    <source>
        <strain evidence="2">350</strain>
    </source>
</reference>
<comment type="caution">
    <text evidence="1">The sequence shown here is derived from an EMBL/GenBank/DDBJ whole genome shotgun (WGS) entry which is preliminary data.</text>
</comment>
<protein>
    <submittedName>
        <fullName evidence="1">Uncharacterized protein</fullName>
    </submittedName>
</protein>
<sequence length="87" mass="8861">MKESRVLQQQPGPATGHGELLTIDCSRCLVRPAACADCVVTALLGAPDEGVSLDPDEGAALEALSAAGLVPPLRLVTPVDGEVIEDA</sequence>
<dbReference type="AlphaFoldDB" id="A0A5Q6RZL7"/>
<proteinExistence type="predicted"/>
<accession>A0A5Q6RZL7</accession>
<evidence type="ECO:0000313" key="1">
    <source>
        <dbReference type="EMBL" id="KAA1423522.1"/>
    </source>
</evidence>
<organism evidence="1 2">
    <name type="scientific">Mumia zhuanghuii</name>
    <dbReference type="NCBI Taxonomy" id="2585211"/>
    <lineage>
        <taxon>Bacteria</taxon>
        <taxon>Bacillati</taxon>
        <taxon>Actinomycetota</taxon>
        <taxon>Actinomycetes</taxon>
        <taxon>Propionibacteriales</taxon>
        <taxon>Nocardioidaceae</taxon>
        <taxon>Mumia</taxon>
    </lineage>
</organism>
<dbReference type="OrthoDB" id="4774211at2"/>
<dbReference type="Proteomes" id="UP000307768">
    <property type="component" value="Unassembled WGS sequence"/>
</dbReference>